<dbReference type="SUPFAM" id="SSF74650">
    <property type="entry name" value="Galactose mutarotase-like"/>
    <property type="match status" value="1"/>
</dbReference>
<evidence type="ECO:0000256" key="13">
    <source>
        <dbReference type="ARBA" id="ARBA00023034"/>
    </source>
</evidence>
<keyword evidence="14 17" id="KW-0472">Membrane</keyword>
<evidence type="ECO:0000256" key="15">
    <source>
        <dbReference type="ARBA" id="ARBA00023211"/>
    </source>
</evidence>
<keyword evidence="15" id="KW-0464">Manganese</keyword>
<evidence type="ECO:0000256" key="6">
    <source>
        <dbReference type="ARBA" id="ARBA00008661"/>
    </source>
</evidence>
<keyword evidence="10 17" id="KW-0812">Transmembrane</keyword>
<keyword evidence="19" id="KW-1185">Reference proteome</keyword>
<dbReference type="EC" id="5.1.3.15" evidence="7"/>
<evidence type="ECO:0000313" key="19">
    <source>
        <dbReference type="Proteomes" id="UP000323000"/>
    </source>
</evidence>
<dbReference type="InterPro" id="IPR008183">
    <property type="entry name" value="Aldose_1/G6P_1-epimerase"/>
</dbReference>
<name>A0A5C7H113_9ROSI</name>
<reference evidence="19" key="1">
    <citation type="journal article" date="2019" name="Gigascience">
        <title>De novo genome assembly of the endangered Acer yangbiense, a plant species with extremely small populations endemic to Yunnan Province, China.</title>
        <authorList>
            <person name="Yang J."/>
            <person name="Wariss H.M."/>
            <person name="Tao L."/>
            <person name="Zhang R."/>
            <person name="Yun Q."/>
            <person name="Hollingsworth P."/>
            <person name="Dao Z."/>
            <person name="Luo G."/>
            <person name="Guo H."/>
            <person name="Ma Y."/>
            <person name="Sun W."/>
        </authorList>
    </citation>
    <scope>NUCLEOTIDE SEQUENCE [LARGE SCALE GENOMIC DNA]</scope>
    <source>
        <strain evidence="19">cv. Malutang</strain>
    </source>
</reference>
<dbReference type="FunFam" id="3.90.550.50:FF:000022">
    <property type="entry name" value="Hexosyltransferase"/>
    <property type="match status" value="1"/>
</dbReference>
<comment type="subcellular location">
    <subcellularLocation>
        <location evidence="3">Golgi apparatus membrane</location>
        <topology evidence="3">Single-pass type II membrane protein</topology>
    </subcellularLocation>
</comment>
<keyword evidence="16" id="KW-0413">Isomerase</keyword>
<dbReference type="Gene3D" id="3.90.550.50">
    <property type="match status" value="1"/>
</dbReference>
<keyword evidence="11" id="KW-0735">Signal-anchor</keyword>
<evidence type="ECO:0000256" key="11">
    <source>
        <dbReference type="ARBA" id="ARBA00022968"/>
    </source>
</evidence>
<comment type="caution">
    <text evidence="18">The sequence shown here is derived from an EMBL/GenBank/DDBJ whole genome shotgun (WGS) entry which is preliminary data.</text>
</comment>
<comment type="cofactor">
    <cofactor evidence="2">
        <name>Mn(2+)</name>
        <dbReference type="ChEBI" id="CHEBI:29035"/>
    </cofactor>
</comment>
<dbReference type="OrthoDB" id="1158011at2759"/>
<dbReference type="EMBL" id="VAHF01000011">
    <property type="protein sequence ID" value="TXG50623.1"/>
    <property type="molecule type" value="Genomic_DNA"/>
</dbReference>
<evidence type="ECO:0000256" key="3">
    <source>
        <dbReference type="ARBA" id="ARBA00004323"/>
    </source>
</evidence>
<evidence type="ECO:0000256" key="5">
    <source>
        <dbReference type="ARBA" id="ARBA00005866"/>
    </source>
</evidence>
<dbReference type="Gene3D" id="2.70.98.10">
    <property type="match status" value="1"/>
</dbReference>
<keyword evidence="13" id="KW-0333">Golgi apparatus</keyword>
<dbReference type="InterPro" id="IPR025532">
    <property type="entry name" value="G6P_1-epimerase"/>
</dbReference>
<evidence type="ECO:0000256" key="4">
    <source>
        <dbReference type="ARBA" id="ARBA00004922"/>
    </source>
</evidence>
<dbReference type="PANTHER" id="PTHR11122">
    <property type="entry name" value="APOSPORY-ASSOCIATED PROTEIN C-RELATED"/>
    <property type="match status" value="1"/>
</dbReference>
<comment type="pathway">
    <text evidence="4">Protein modification; protein glycosylation.</text>
</comment>
<evidence type="ECO:0000256" key="8">
    <source>
        <dbReference type="ARBA" id="ARBA00022676"/>
    </source>
</evidence>
<evidence type="ECO:0000256" key="16">
    <source>
        <dbReference type="ARBA" id="ARBA00023235"/>
    </source>
</evidence>
<dbReference type="Pfam" id="PF01263">
    <property type="entry name" value="Aldose_epim"/>
    <property type="match status" value="1"/>
</dbReference>
<dbReference type="UniPathway" id="UPA00378"/>
<evidence type="ECO:0000256" key="7">
    <source>
        <dbReference type="ARBA" id="ARBA00012083"/>
    </source>
</evidence>
<dbReference type="InterPro" id="IPR002659">
    <property type="entry name" value="Glyco_trans_31"/>
</dbReference>
<feature type="transmembrane region" description="Helical" evidence="17">
    <location>
        <begin position="60"/>
        <end position="80"/>
    </location>
</feature>
<evidence type="ECO:0000256" key="14">
    <source>
        <dbReference type="ARBA" id="ARBA00023136"/>
    </source>
</evidence>
<keyword evidence="8" id="KW-0328">Glycosyltransferase</keyword>
<dbReference type="Proteomes" id="UP000323000">
    <property type="component" value="Chromosome 11"/>
</dbReference>
<evidence type="ECO:0000256" key="2">
    <source>
        <dbReference type="ARBA" id="ARBA00001936"/>
    </source>
</evidence>
<dbReference type="InterPro" id="IPR011013">
    <property type="entry name" value="Gal_mutarotase_sf_dom"/>
</dbReference>
<dbReference type="GO" id="GO:0030246">
    <property type="term" value="F:carbohydrate binding"/>
    <property type="evidence" value="ECO:0007669"/>
    <property type="project" value="InterPro"/>
</dbReference>
<dbReference type="PANTHER" id="PTHR11122:SF31">
    <property type="entry name" value="GLUCOSE-6-PHOSPHATE 1-EPIMERASE"/>
    <property type="match status" value="1"/>
</dbReference>
<evidence type="ECO:0000313" key="18">
    <source>
        <dbReference type="EMBL" id="TXG50623.1"/>
    </source>
</evidence>
<evidence type="ECO:0000256" key="10">
    <source>
        <dbReference type="ARBA" id="ARBA00022692"/>
    </source>
</evidence>
<dbReference type="GO" id="GO:0005975">
    <property type="term" value="P:carbohydrate metabolic process"/>
    <property type="evidence" value="ECO:0007669"/>
    <property type="project" value="InterPro"/>
</dbReference>
<proteinExistence type="inferred from homology"/>
<dbReference type="Pfam" id="PF01762">
    <property type="entry name" value="Galactosyl_T"/>
    <property type="match status" value="1"/>
</dbReference>
<dbReference type="GO" id="GO:0000139">
    <property type="term" value="C:Golgi membrane"/>
    <property type="evidence" value="ECO:0007669"/>
    <property type="project" value="UniProtKB-SubCell"/>
</dbReference>
<feature type="transmembrane region" description="Helical" evidence="17">
    <location>
        <begin position="15"/>
        <end position="34"/>
    </location>
</feature>
<keyword evidence="9" id="KW-0808">Transferase</keyword>
<dbReference type="CDD" id="cd09020">
    <property type="entry name" value="D-hex-6-P-epi_like"/>
    <property type="match status" value="1"/>
</dbReference>
<evidence type="ECO:0000256" key="17">
    <source>
        <dbReference type="SAM" id="Phobius"/>
    </source>
</evidence>
<sequence>MHSRVSNNRLSNSGFASRVAGLMLAMFASMATIYEADGRAFLVKELDKKIGQLFSIVDTFYFLMSFSIGVVDEMMVILLAREQRKKLAAIEMELDAARKEGFVSKHSLDMSNDGTHPKKRLLAVIGIITTFGRKKNRDAIRKAWMPTGADLKKLEDEKGIVVRFVIGRSANHGDSLDREIDSENRQTNDFIVLDDQMESPEERSRKIKSFFVHAVENWDAEFYAKINDDVYLNIDNLGAILSSHLDKPRVYIGCMKSGEVISEPTLKWYEPDWWKFGDGKSYFRHASGNMYAISRALVQFISINRSILRTFVHDDVSAGSWFIGLDVKHVNEDPFALLLVDLTLPACDQKSAVEPTKDRNGVDQVVLRNPRGASARISLHGGQVLSWRTDRGEELLFTSSKAIFKPPQAVRGGIPICFPQFGNQGSVQKHGFARNKIWVIDSDPPPLNHHPSDSLGKACVDLLLKPSEEDLKIWPHSFEFRLRVSLATNGNLTMISRIRNINCKPFSFSIAYNTYFSISDISEVRIEGLETLDYLDNLCQKERFTEQGDTLTFESEVDRVYLSSSNMIAIFDHERKRTLMIRKEGLPDVGKPIATQFKNFEAIIVVVWNPWEKKSKSMADFGDEDYKQMLCVDGAAIEKPITLKPGEEWTGRLELSVVPSS</sequence>
<organism evidence="18 19">
    <name type="scientific">Acer yangbiense</name>
    <dbReference type="NCBI Taxonomy" id="1000413"/>
    <lineage>
        <taxon>Eukaryota</taxon>
        <taxon>Viridiplantae</taxon>
        <taxon>Streptophyta</taxon>
        <taxon>Embryophyta</taxon>
        <taxon>Tracheophyta</taxon>
        <taxon>Spermatophyta</taxon>
        <taxon>Magnoliopsida</taxon>
        <taxon>eudicotyledons</taxon>
        <taxon>Gunneridae</taxon>
        <taxon>Pentapetalae</taxon>
        <taxon>rosids</taxon>
        <taxon>malvids</taxon>
        <taxon>Sapindales</taxon>
        <taxon>Sapindaceae</taxon>
        <taxon>Hippocastanoideae</taxon>
        <taxon>Acereae</taxon>
        <taxon>Acer</taxon>
    </lineage>
</organism>
<comment type="catalytic activity">
    <reaction evidence="1">
        <text>alpha-D-glucose 6-phosphate = beta-D-glucose 6-phosphate</text>
        <dbReference type="Rhea" id="RHEA:16249"/>
        <dbReference type="ChEBI" id="CHEBI:58225"/>
        <dbReference type="ChEBI" id="CHEBI:58247"/>
        <dbReference type="EC" id="5.1.3.15"/>
    </reaction>
</comment>
<accession>A0A5C7H113</accession>
<dbReference type="GO" id="GO:0016758">
    <property type="term" value="F:hexosyltransferase activity"/>
    <property type="evidence" value="ECO:0007669"/>
    <property type="project" value="InterPro"/>
</dbReference>
<protein>
    <recommendedName>
        <fullName evidence="7">glucose-6-phosphate 1-epimerase</fullName>
        <ecNumber evidence="7">5.1.3.15</ecNumber>
    </recommendedName>
</protein>
<dbReference type="GO" id="GO:0047938">
    <property type="term" value="F:glucose-6-phosphate 1-epimerase activity"/>
    <property type="evidence" value="ECO:0007669"/>
    <property type="project" value="UniProtKB-EC"/>
</dbReference>
<evidence type="ECO:0000256" key="1">
    <source>
        <dbReference type="ARBA" id="ARBA00001096"/>
    </source>
</evidence>
<evidence type="ECO:0000256" key="9">
    <source>
        <dbReference type="ARBA" id="ARBA00022679"/>
    </source>
</evidence>
<gene>
    <name evidence="18" type="ORF">EZV62_023147</name>
</gene>
<evidence type="ECO:0000256" key="12">
    <source>
        <dbReference type="ARBA" id="ARBA00022989"/>
    </source>
</evidence>
<dbReference type="AlphaFoldDB" id="A0A5C7H113"/>
<dbReference type="InterPro" id="IPR014718">
    <property type="entry name" value="GH-type_carb-bd"/>
</dbReference>
<keyword evidence="12 17" id="KW-1133">Transmembrane helix</keyword>
<comment type="similarity">
    <text evidence="5">Belongs to the glucose-6-phosphate 1-epimerase family.</text>
</comment>
<comment type="similarity">
    <text evidence="6">Belongs to the glycosyltransferase 31 family.</text>
</comment>